<evidence type="ECO:0000313" key="12">
    <source>
        <dbReference type="EnsemblFungi" id="EJT73231"/>
    </source>
</evidence>
<evidence type="ECO:0000256" key="3">
    <source>
        <dbReference type="ARBA" id="ARBA00022801"/>
    </source>
</evidence>
<dbReference type="PROSITE" id="PS51194">
    <property type="entry name" value="HELICASE_CTER"/>
    <property type="match status" value="1"/>
</dbReference>
<dbReference type="InterPro" id="IPR027417">
    <property type="entry name" value="P-loop_NTPase"/>
</dbReference>
<evidence type="ECO:0000259" key="10">
    <source>
        <dbReference type="PROSITE" id="PS51194"/>
    </source>
</evidence>
<dbReference type="SUPFAM" id="SSF52540">
    <property type="entry name" value="P-loop containing nucleoside triphosphate hydrolases"/>
    <property type="match status" value="1"/>
</dbReference>
<dbReference type="GO" id="GO:0003724">
    <property type="term" value="F:RNA helicase activity"/>
    <property type="evidence" value="ECO:0007669"/>
    <property type="project" value="UniProtKB-EC"/>
</dbReference>
<dbReference type="eggNOG" id="KOG0335">
    <property type="taxonomic scope" value="Eukaryota"/>
</dbReference>
<dbReference type="GO" id="GO:0003723">
    <property type="term" value="F:RNA binding"/>
    <property type="evidence" value="ECO:0007669"/>
    <property type="project" value="UniProtKB-KW"/>
</dbReference>
<sequence>MPSSTLVRRNGWPRHTYLARVEELSVMPYHATPPEPGPEPAQAAAPTSRTWKTATDRRNTGARMFHGESYTKKRHEKLHRKLHQDRHLRHPALVPTQPLGPSSVYGLAMLRSALGPVCLACRISGNAFAVGAASRSLPQGPRAPAPALATASRAFSTSHAYASPLRPQKRTPSRMVLSDKVAHGAERSSSRPRRTEGPFGGMNRRVANIDPDARSSGSRGPPRDSSDRKSPRRGPPGRDGRGFKALKMQQSLATVSYGARARIKSQASEFESFDQFNLLPSIKEAVYDEALKGMTGVRPTPVQRLAIPALLGQTIGRSRKPKAAADGDEEPGREEFLLAAETGSGKTLAYLVPALNALKLSEAQDPEIMAYNQRQAVERERRAKEEEKGHASGQRKPKRATEPHPTMARPRVVVLVPTAELVDQVGKVAKSLSHKIKARTRLVSANYSATVLEADVFSPAGIDVLIATPHLLSSIAATNPNILSRVTDLIVDEADSLLDRSFSEVTESILERAMPSVRRLVMCSATIPRHLDRYLDMRYPKMRRITTPNLHAIPRRVQLGVIDVSRDPYKNNKNLACAEAIWSIGRDATRHEGPIKGLIEVNRIMVFVNEREKTHELAEYLVSKGIDAVALHRDTEEERQSEMLASFTSSHPLTITDAADDAAAAAAAATAGRKKARGSQANPAPTPTPTKGRKLLNTKVIVATDLASRGIDTLAVRHVVLYDVPHTTIDFIHRLGRAGRMGRRGRGIVLVGKDDRKDIVAEVKESMFMGQALV</sequence>
<feature type="compositionally biased region" description="Basic and acidic residues" evidence="8">
    <location>
        <begin position="54"/>
        <end position="71"/>
    </location>
</feature>
<dbReference type="InterPro" id="IPR014001">
    <property type="entry name" value="Helicase_ATP-bd"/>
</dbReference>
<evidence type="ECO:0000259" key="9">
    <source>
        <dbReference type="PROSITE" id="PS51192"/>
    </source>
</evidence>
<comment type="catalytic activity">
    <reaction evidence="7">
        <text>ATP + H2O = ADP + phosphate + H(+)</text>
        <dbReference type="Rhea" id="RHEA:13065"/>
        <dbReference type="ChEBI" id="CHEBI:15377"/>
        <dbReference type="ChEBI" id="CHEBI:15378"/>
        <dbReference type="ChEBI" id="CHEBI:30616"/>
        <dbReference type="ChEBI" id="CHEBI:43474"/>
        <dbReference type="ChEBI" id="CHEBI:456216"/>
        <dbReference type="EC" id="3.6.4.13"/>
    </reaction>
</comment>
<evidence type="ECO:0000313" key="11">
    <source>
        <dbReference type="EMBL" id="EJT73231.1"/>
    </source>
</evidence>
<name>J3P995_GAET3</name>
<feature type="region of interest" description="Disordered" evidence="8">
    <location>
        <begin position="376"/>
        <end position="407"/>
    </location>
</feature>
<dbReference type="InterPro" id="IPR001650">
    <property type="entry name" value="Helicase_C-like"/>
</dbReference>
<gene>
    <name evidence="12" type="primary">20350536</name>
    <name evidence="11" type="ORF">GGTG_10078</name>
</gene>
<feature type="compositionally biased region" description="Basic residues" evidence="8">
    <location>
        <begin position="72"/>
        <end position="82"/>
    </location>
</feature>
<dbReference type="Gene3D" id="3.40.50.300">
    <property type="entry name" value="P-loop containing nucleotide triphosphate hydrolases"/>
    <property type="match status" value="2"/>
</dbReference>
<feature type="domain" description="Helicase C-terminal" evidence="10">
    <location>
        <begin position="594"/>
        <end position="774"/>
    </location>
</feature>
<accession>J3P995</accession>
<keyword evidence="6" id="KW-0694">RNA-binding</keyword>
<keyword evidence="3" id="KW-0378">Hydrolase</keyword>
<dbReference type="GO" id="GO:0016787">
    <property type="term" value="F:hydrolase activity"/>
    <property type="evidence" value="ECO:0007669"/>
    <property type="project" value="UniProtKB-KW"/>
</dbReference>
<dbReference type="Pfam" id="PF00270">
    <property type="entry name" value="DEAD"/>
    <property type="match status" value="1"/>
</dbReference>
<evidence type="ECO:0000313" key="13">
    <source>
        <dbReference type="Proteomes" id="UP000006039"/>
    </source>
</evidence>
<evidence type="ECO:0000256" key="2">
    <source>
        <dbReference type="ARBA" id="ARBA00022741"/>
    </source>
</evidence>
<evidence type="ECO:0000256" key="5">
    <source>
        <dbReference type="ARBA" id="ARBA00022840"/>
    </source>
</evidence>
<evidence type="ECO:0000256" key="4">
    <source>
        <dbReference type="ARBA" id="ARBA00022806"/>
    </source>
</evidence>
<dbReference type="OrthoDB" id="10256233at2759"/>
<reference evidence="13" key="1">
    <citation type="submission" date="2010-07" db="EMBL/GenBank/DDBJ databases">
        <title>The genome sequence of Gaeumannomyces graminis var. tritici strain R3-111a-1.</title>
        <authorList>
            <consortium name="The Broad Institute Genome Sequencing Platform"/>
            <person name="Ma L.-J."/>
            <person name="Dead R."/>
            <person name="Young S."/>
            <person name="Zeng Q."/>
            <person name="Koehrsen M."/>
            <person name="Alvarado L."/>
            <person name="Berlin A."/>
            <person name="Chapman S.B."/>
            <person name="Chen Z."/>
            <person name="Freedman E."/>
            <person name="Gellesch M."/>
            <person name="Goldberg J."/>
            <person name="Griggs A."/>
            <person name="Gujja S."/>
            <person name="Heilman E.R."/>
            <person name="Heiman D."/>
            <person name="Hepburn T."/>
            <person name="Howarth C."/>
            <person name="Jen D."/>
            <person name="Larson L."/>
            <person name="Mehta T."/>
            <person name="Neiman D."/>
            <person name="Pearson M."/>
            <person name="Roberts A."/>
            <person name="Saif S."/>
            <person name="Shea T."/>
            <person name="Shenoy N."/>
            <person name="Sisk P."/>
            <person name="Stolte C."/>
            <person name="Sykes S."/>
            <person name="Walk T."/>
            <person name="White J."/>
            <person name="Yandava C."/>
            <person name="Haas B."/>
            <person name="Nusbaum C."/>
            <person name="Birren B."/>
        </authorList>
    </citation>
    <scope>NUCLEOTIDE SEQUENCE [LARGE SCALE GENOMIC DNA]</scope>
    <source>
        <strain evidence="13">R3-111a-1</strain>
    </source>
</reference>
<keyword evidence="5" id="KW-0067">ATP-binding</keyword>
<dbReference type="HOGENOM" id="CLU_003041_18_0_1"/>
<reference evidence="12" key="5">
    <citation type="submission" date="2018-04" db="UniProtKB">
        <authorList>
            <consortium name="EnsemblFungi"/>
        </authorList>
    </citation>
    <scope>IDENTIFICATION</scope>
    <source>
        <strain evidence="12">R3-111a-1</strain>
    </source>
</reference>
<dbReference type="SMART" id="SM00490">
    <property type="entry name" value="HELICc"/>
    <property type="match status" value="1"/>
</dbReference>
<feature type="region of interest" description="Disordered" evidence="8">
    <location>
        <begin position="666"/>
        <end position="693"/>
    </location>
</feature>
<dbReference type="EMBL" id="GL385399">
    <property type="protein sequence ID" value="EJT73231.1"/>
    <property type="molecule type" value="Genomic_DNA"/>
</dbReference>
<dbReference type="GeneID" id="20350536"/>
<dbReference type="EC" id="3.6.4.13" evidence="1"/>
<reference evidence="11" key="2">
    <citation type="submission" date="2010-07" db="EMBL/GenBank/DDBJ databases">
        <authorList>
            <consortium name="The Broad Institute Genome Sequencing Platform"/>
            <consortium name="Broad Institute Genome Sequencing Center for Infectious Disease"/>
            <person name="Ma L.-J."/>
            <person name="Dead R."/>
            <person name="Young S."/>
            <person name="Zeng Q."/>
            <person name="Koehrsen M."/>
            <person name="Alvarado L."/>
            <person name="Berlin A."/>
            <person name="Chapman S.B."/>
            <person name="Chen Z."/>
            <person name="Freedman E."/>
            <person name="Gellesch M."/>
            <person name="Goldberg J."/>
            <person name="Griggs A."/>
            <person name="Gujja S."/>
            <person name="Heilman E.R."/>
            <person name="Heiman D."/>
            <person name="Hepburn T."/>
            <person name="Howarth C."/>
            <person name="Jen D."/>
            <person name="Larson L."/>
            <person name="Mehta T."/>
            <person name="Neiman D."/>
            <person name="Pearson M."/>
            <person name="Roberts A."/>
            <person name="Saif S."/>
            <person name="Shea T."/>
            <person name="Shenoy N."/>
            <person name="Sisk P."/>
            <person name="Stolte C."/>
            <person name="Sykes S."/>
            <person name="Walk T."/>
            <person name="White J."/>
            <person name="Yandava C."/>
            <person name="Haas B."/>
            <person name="Nusbaum C."/>
            <person name="Birren B."/>
        </authorList>
    </citation>
    <scope>NUCLEOTIDE SEQUENCE</scope>
    <source>
        <strain evidence="11">R3-111a-1</strain>
    </source>
</reference>
<dbReference type="InterPro" id="IPR011545">
    <property type="entry name" value="DEAD/DEAH_box_helicase_dom"/>
</dbReference>
<feature type="compositionally biased region" description="Basic and acidic residues" evidence="8">
    <location>
        <begin position="376"/>
        <end position="390"/>
    </location>
</feature>
<dbReference type="SMART" id="SM00487">
    <property type="entry name" value="DEXDc"/>
    <property type="match status" value="1"/>
</dbReference>
<organism evidence="11">
    <name type="scientific">Gaeumannomyces tritici (strain R3-111a-1)</name>
    <name type="common">Wheat and barley take-all root rot fungus</name>
    <name type="synonym">Gaeumannomyces graminis var. tritici</name>
    <dbReference type="NCBI Taxonomy" id="644352"/>
    <lineage>
        <taxon>Eukaryota</taxon>
        <taxon>Fungi</taxon>
        <taxon>Dikarya</taxon>
        <taxon>Ascomycota</taxon>
        <taxon>Pezizomycotina</taxon>
        <taxon>Sordariomycetes</taxon>
        <taxon>Sordariomycetidae</taxon>
        <taxon>Magnaporthales</taxon>
        <taxon>Magnaporthaceae</taxon>
        <taxon>Gaeumannomyces</taxon>
    </lineage>
</organism>
<feature type="region of interest" description="Disordered" evidence="8">
    <location>
        <begin position="159"/>
        <end position="244"/>
    </location>
</feature>
<evidence type="ECO:0000256" key="8">
    <source>
        <dbReference type="SAM" id="MobiDB-lite"/>
    </source>
</evidence>
<proteinExistence type="predicted"/>
<dbReference type="RefSeq" id="XP_009226205.1">
    <property type="nucleotide sequence ID" value="XM_009227941.1"/>
</dbReference>
<reference evidence="11" key="3">
    <citation type="submission" date="2010-09" db="EMBL/GenBank/DDBJ databases">
        <title>Annotation of Gaeumannomyces graminis var. tritici R3-111a-1.</title>
        <authorList>
            <consortium name="The Broad Institute Genome Sequencing Platform"/>
            <person name="Ma L.-J."/>
            <person name="Dead R."/>
            <person name="Young S.K."/>
            <person name="Zeng Q."/>
            <person name="Gargeya S."/>
            <person name="Fitzgerald M."/>
            <person name="Haas B."/>
            <person name="Abouelleil A."/>
            <person name="Alvarado L."/>
            <person name="Arachchi H.M."/>
            <person name="Berlin A."/>
            <person name="Brown A."/>
            <person name="Chapman S.B."/>
            <person name="Chen Z."/>
            <person name="Dunbar C."/>
            <person name="Freedman E."/>
            <person name="Gearin G."/>
            <person name="Gellesch M."/>
            <person name="Goldberg J."/>
            <person name="Griggs A."/>
            <person name="Gujja S."/>
            <person name="Heiman D."/>
            <person name="Howarth C."/>
            <person name="Larson L."/>
            <person name="Lui A."/>
            <person name="MacDonald P.J.P."/>
            <person name="Mehta T."/>
            <person name="Montmayeur A."/>
            <person name="Murphy C."/>
            <person name="Neiman D."/>
            <person name="Pearson M."/>
            <person name="Priest M."/>
            <person name="Roberts A."/>
            <person name="Saif S."/>
            <person name="Shea T."/>
            <person name="Shenoy N."/>
            <person name="Sisk P."/>
            <person name="Stolte C."/>
            <person name="Sykes S."/>
            <person name="Yandava C."/>
            <person name="Wortman J."/>
            <person name="Nusbaum C."/>
            <person name="Birren B."/>
        </authorList>
    </citation>
    <scope>NUCLEOTIDE SEQUENCE</scope>
    <source>
        <strain evidence="11">R3-111a-1</strain>
    </source>
</reference>
<feature type="domain" description="Helicase ATP-binding" evidence="9">
    <location>
        <begin position="327"/>
        <end position="545"/>
    </location>
</feature>
<keyword evidence="2" id="KW-0547">Nucleotide-binding</keyword>
<dbReference type="AlphaFoldDB" id="J3P995"/>
<evidence type="ECO:0000256" key="1">
    <source>
        <dbReference type="ARBA" id="ARBA00012552"/>
    </source>
</evidence>
<protein>
    <recommendedName>
        <fullName evidence="1">RNA helicase</fullName>
        <ecNumber evidence="1">3.6.4.13</ecNumber>
    </recommendedName>
</protein>
<dbReference type="VEuPathDB" id="FungiDB:GGTG_10078"/>
<dbReference type="PROSITE" id="PS51192">
    <property type="entry name" value="HELICASE_ATP_BIND_1"/>
    <property type="match status" value="1"/>
</dbReference>
<dbReference type="Proteomes" id="UP000006039">
    <property type="component" value="Unassembled WGS sequence"/>
</dbReference>
<keyword evidence="13" id="KW-1185">Reference proteome</keyword>
<feature type="region of interest" description="Disordered" evidence="8">
    <location>
        <begin position="29"/>
        <end position="82"/>
    </location>
</feature>
<dbReference type="FunCoup" id="J3P995">
    <property type="interactions" value="108"/>
</dbReference>
<dbReference type="EnsemblFungi" id="EJT73231">
    <property type="protein sequence ID" value="EJT73231"/>
    <property type="gene ID" value="GGTG_10078"/>
</dbReference>
<dbReference type="Pfam" id="PF00271">
    <property type="entry name" value="Helicase_C"/>
    <property type="match status" value="1"/>
</dbReference>
<dbReference type="STRING" id="644352.J3P995"/>
<reference evidence="12" key="4">
    <citation type="journal article" date="2015" name="G3 (Bethesda)">
        <title>Genome sequences of three phytopathogenic species of the Magnaporthaceae family of fungi.</title>
        <authorList>
            <person name="Okagaki L.H."/>
            <person name="Nunes C.C."/>
            <person name="Sailsbery J."/>
            <person name="Clay B."/>
            <person name="Brown D."/>
            <person name="John T."/>
            <person name="Oh Y."/>
            <person name="Young N."/>
            <person name="Fitzgerald M."/>
            <person name="Haas B.J."/>
            <person name="Zeng Q."/>
            <person name="Young S."/>
            <person name="Adiconis X."/>
            <person name="Fan L."/>
            <person name="Levin J.Z."/>
            <person name="Mitchell T.K."/>
            <person name="Okubara P.A."/>
            <person name="Farman M.L."/>
            <person name="Kohn L.M."/>
            <person name="Birren B."/>
            <person name="Ma L.-J."/>
            <person name="Dean R.A."/>
        </authorList>
    </citation>
    <scope>NUCLEOTIDE SEQUENCE</scope>
    <source>
        <strain evidence="12">R3-111a-1</strain>
    </source>
</reference>
<evidence type="ECO:0000256" key="7">
    <source>
        <dbReference type="ARBA" id="ARBA00047984"/>
    </source>
</evidence>
<dbReference type="PANTHER" id="PTHR47960">
    <property type="entry name" value="DEAD-BOX ATP-DEPENDENT RNA HELICASE 50"/>
    <property type="match status" value="1"/>
</dbReference>
<keyword evidence="4 11" id="KW-0347">Helicase</keyword>
<evidence type="ECO:0000256" key="6">
    <source>
        <dbReference type="ARBA" id="ARBA00022884"/>
    </source>
</evidence>
<dbReference type="GO" id="GO:0005524">
    <property type="term" value="F:ATP binding"/>
    <property type="evidence" value="ECO:0007669"/>
    <property type="project" value="UniProtKB-KW"/>
</dbReference>
<feature type="compositionally biased region" description="Basic and acidic residues" evidence="8">
    <location>
        <begin position="180"/>
        <end position="196"/>
    </location>
</feature>